<evidence type="ECO:0000313" key="2">
    <source>
        <dbReference type="EMBL" id="GGN28586.1"/>
    </source>
</evidence>
<feature type="region of interest" description="Disordered" evidence="1">
    <location>
        <begin position="1"/>
        <end position="22"/>
    </location>
</feature>
<comment type="caution">
    <text evidence="2">The sequence shown here is derived from an EMBL/GenBank/DDBJ whole genome shotgun (WGS) entry which is preliminary data.</text>
</comment>
<evidence type="ECO:0000256" key="1">
    <source>
        <dbReference type="SAM" id="MobiDB-lite"/>
    </source>
</evidence>
<evidence type="ECO:0000313" key="3">
    <source>
        <dbReference type="Proteomes" id="UP000597656"/>
    </source>
</evidence>
<feature type="compositionally biased region" description="Basic and acidic residues" evidence="1">
    <location>
        <begin position="12"/>
        <end position="22"/>
    </location>
</feature>
<organism evidence="2 3">
    <name type="scientific">Lentzea pudingi</name>
    <dbReference type="NCBI Taxonomy" id="1789439"/>
    <lineage>
        <taxon>Bacteria</taxon>
        <taxon>Bacillati</taxon>
        <taxon>Actinomycetota</taxon>
        <taxon>Actinomycetes</taxon>
        <taxon>Pseudonocardiales</taxon>
        <taxon>Pseudonocardiaceae</taxon>
        <taxon>Lentzea</taxon>
    </lineage>
</organism>
<proteinExistence type="predicted"/>
<gene>
    <name evidence="2" type="ORF">GCM10011609_84820</name>
</gene>
<accession>A0ABQ2IWF9</accession>
<protein>
    <submittedName>
        <fullName evidence="2">Uncharacterized protein</fullName>
    </submittedName>
</protein>
<keyword evidence="3" id="KW-1185">Reference proteome</keyword>
<reference evidence="3" key="1">
    <citation type="journal article" date="2019" name="Int. J. Syst. Evol. Microbiol.">
        <title>The Global Catalogue of Microorganisms (GCM) 10K type strain sequencing project: providing services to taxonomists for standard genome sequencing and annotation.</title>
        <authorList>
            <consortium name="The Broad Institute Genomics Platform"/>
            <consortium name="The Broad Institute Genome Sequencing Center for Infectious Disease"/>
            <person name="Wu L."/>
            <person name="Ma J."/>
        </authorList>
    </citation>
    <scope>NUCLEOTIDE SEQUENCE [LARGE SCALE GENOMIC DNA]</scope>
    <source>
        <strain evidence="3">CGMCC 4.7319</strain>
    </source>
</reference>
<dbReference type="Proteomes" id="UP000597656">
    <property type="component" value="Unassembled WGS sequence"/>
</dbReference>
<dbReference type="EMBL" id="BMNC01000028">
    <property type="protein sequence ID" value="GGN28586.1"/>
    <property type="molecule type" value="Genomic_DNA"/>
</dbReference>
<sequence>MTNLARPMHLAQHPDDGHEVDLKRPEAPVHTMVAMSERYSQDQGIRPNLMLPVQALIDERVAAGPSRGFIQDP</sequence>
<name>A0ABQ2IWF9_9PSEU</name>